<evidence type="ECO:0000256" key="3">
    <source>
        <dbReference type="ARBA" id="ARBA00022525"/>
    </source>
</evidence>
<dbReference type="Proteomes" id="UP000825935">
    <property type="component" value="Chromosome 5"/>
</dbReference>
<name>A0A8T2USG4_CERRI</name>
<dbReference type="GO" id="GO:0009699">
    <property type="term" value="P:phenylpropanoid biosynthetic process"/>
    <property type="evidence" value="ECO:0007669"/>
    <property type="project" value="UniProtKB-ARBA"/>
</dbReference>
<comment type="subcellular location">
    <subcellularLocation>
        <location evidence="4">Secreted</location>
        <location evidence="4">Extracellular space</location>
        <location evidence="4">Apoplast</location>
    </subcellularLocation>
</comment>
<dbReference type="AlphaFoldDB" id="A0A8T2USG4"/>
<dbReference type="InterPro" id="IPR004265">
    <property type="entry name" value="Dirigent"/>
</dbReference>
<feature type="chain" id="PRO_5035968613" description="Dirigent protein" evidence="4">
    <location>
        <begin position="20"/>
        <end position="186"/>
    </location>
</feature>
<feature type="signal peptide" evidence="4">
    <location>
        <begin position="1"/>
        <end position="19"/>
    </location>
</feature>
<reference evidence="5" key="1">
    <citation type="submission" date="2021-08" db="EMBL/GenBank/DDBJ databases">
        <title>WGS assembly of Ceratopteris richardii.</title>
        <authorList>
            <person name="Marchant D.B."/>
            <person name="Chen G."/>
            <person name="Jenkins J."/>
            <person name="Shu S."/>
            <person name="Leebens-Mack J."/>
            <person name="Grimwood J."/>
            <person name="Schmutz J."/>
            <person name="Soltis P."/>
            <person name="Soltis D."/>
            <person name="Chen Z.-H."/>
        </authorList>
    </citation>
    <scope>NUCLEOTIDE SEQUENCE</scope>
    <source>
        <strain evidence="5">Whitten #5841</strain>
        <tissue evidence="5">Leaf</tissue>
    </source>
</reference>
<comment type="function">
    <text evidence="4">Dirigent proteins impart stereoselectivity on the phenoxy radical-coupling reaction, yielding optically active lignans from two molecules of coniferyl alcohol in the biosynthesis of lignans, flavonolignans, and alkaloids and thus plays a central role in plant secondary metabolism.</text>
</comment>
<protein>
    <recommendedName>
        <fullName evidence="4">Dirigent protein</fullName>
    </recommendedName>
</protein>
<sequence>MAAGAVSQSLLLMLGMAFALSGAVPGVWSAARRPSKLQFYMYVAVQNNSDLNNPKANYTAVQSAQPPRKEPLSFGIIHTFDNPLTTAPNLGSKRVGRVQGYYGDVGQSVLTLFLVQTFTYDDGKHRGTFSLVGVDVVTDEHKLSPVVGGTGDFSYARGIADQVLISTRIVHNMTTSWFRFSITFKY</sequence>
<gene>
    <name evidence="5" type="ORF">KP509_05G078900</name>
</gene>
<comment type="subunit">
    <text evidence="2 4">Homodimer.</text>
</comment>
<keyword evidence="4" id="KW-0732">Signal</keyword>
<proteinExistence type="inferred from homology"/>
<keyword evidence="6" id="KW-1185">Reference proteome</keyword>
<organism evidence="5 6">
    <name type="scientific">Ceratopteris richardii</name>
    <name type="common">Triangle waterfern</name>
    <dbReference type="NCBI Taxonomy" id="49495"/>
    <lineage>
        <taxon>Eukaryota</taxon>
        <taxon>Viridiplantae</taxon>
        <taxon>Streptophyta</taxon>
        <taxon>Embryophyta</taxon>
        <taxon>Tracheophyta</taxon>
        <taxon>Polypodiopsida</taxon>
        <taxon>Polypodiidae</taxon>
        <taxon>Polypodiales</taxon>
        <taxon>Pteridineae</taxon>
        <taxon>Pteridaceae</taxon>
        <taxon>Parkerioideae</taxon>
        <taxon>Ceratopteris</taxon>
    </lineage>
</organism>
<comment type="caution">
    <text evidence="5">The sequence shown here is derived from an EMBL/GenBank/DDBJ whole genome shotgun (WGS) entry which is preliminary data.</text>
</comment>
<evidence type="ECO:0000313" key="5">
    <source>
        <dbReference type="EMBL" id="KAH7437570.1"/>
    </source>
</evidence>
<accession>A0A8T2USG4</accession>
<keyword evidence="4" id="KW-0052">Apoplast</keyword>
<evidence type="ECO:0000256" key="4">
    <source>
        <dbReference type="RuleBase" id="RU363099"/>
    </source>
</evidence>
<dbReference type="Pfam" id="PF03018">
    <property type="entry name" value="Dirigent"/>
    <property type="match status" value="1"/>
</dbReference>
<dbReference type="GO" id="GO:0048046">
    <property type="term" value="C:apoplast"/>
    <property type="evidence" value="ECO:0007669"/>
    <property type="project" value="UniProtKB-SubCell"/>
</dbReference>
<evidence type="ECO:0000313" key="6">
    <source>
        <dbReference type="Proteomes" id="UP000825935"/>
    </source>
</evidence>
<dbReference type="PANTHER" id="PTHR21495">
    <property type="entry name" value="NUCLEOPORIN-RELATED"/>
    <property type="match status" value="1"/>
</dbReference>
<keyword evidence="3 4" id="KW-0964">Secreted</keyword>
<dbReference type="InterPro" id="IPR044859">
    <property type="entry name" value="Allene_oxi_cyc_Dirigent"/>
</dbReference>
<comment type="similarity">
    <text evidence="1 4">Belongs to the plant dirigent protein family.</text>
</comment>
<dbReference type="EMBL" id="CM035410">
    <property type="protein sequence ID" value="KAH7437570.1"/>
    <property type="molecule type" value="Genomic_DNA"/>
</dbReference>
<dbReference type="OMA" id="TRIVHNM"/>
<dbReference type="Gene3D" id="2.40.480.10">
    <property type="entry name" value="Allene oxide cyclase-like"/>
    <property type="match status" value="1"/>
</dbReference>
<evidence type="ECO:0000256" key="1">
    <source>
        <dbReference type="ARBA" id="ARBA00010746"/>
    </source>
</evidence>
<evidence type="ECO:0000256" key="2">
    <source>
        <dbReference type="ARBA" id="ARBA00011738"/>
    </source>
</evidence>
<dbReference type="OrthoDB" id="1864232at2759"/>